<evidence type="ECO:0000313" key="3">
    <source>
        <dbReference type="Proteomes" id="UP000219072"/>
    </source>
</evidence>
<dbReference type="AlphaFoldDB" id="A0A286DI06"/>
<feature type="compositionally biased region" description="Basic and acidic residues" evidence="1">
    <location>
        <begin position="53"/>
        <end position="69"/>
    </location>
</feature>
<keyword evidence="3" id="KW-1185">Reference proteome</keyword>
<proteinExistence type="predicted"/>
<name>A0A286DI06_9ACTN</name>
<gene>
    <name evidence="2" type="ORF">SAMN06297387_10123</name>
</gene>
<organism evidence="2 3">
    <name type="scientific">Streptomyces zhaozhouensis</name>
    <dbReference type="NCBI Taxonomy" id="1300267"/>
    <lineage>
        <taxon>Bacteria</taxon>
        <taxon>Bacillati</taxon>
        <taxon>Actinomycetota</taxon>
        <taxon>Actinomycetes</taxon>
        <taxon>Kitasatosporales</taxon>
        <taxon>Streptomycetaceae</taxon>
        <taxon>Streptomyces</taxon>
    </lineage>
</organism>
<dbReference type="RefSeq" id="WP_097228823.1">
    <property type="nucleotide sequence ID" value="NZ_OCNE01000001.1"/>
</dbReference>
<accession>A0A286DI06</accession>
<feature type="region of interest" description="Disordered" evidence="1">
    <location>
        <begin position="48"/>
        <end position="77"/>
    </location>
</feature>
<evidence type="ECO:0000256" key="1">
    <source>
        <dbReference type="SAM" id="MobiDB-lite"/>
    </source>
</evidence>
<dbReference type="OrthoDB" id="4350490at2"/>
<evidence type="ECO:0000313" key="2">
    <source>
        <dbReference type="EMBL" id="SOD58184.1"/>
    </source>
</evidence>
<sequence length="157" mass="16958">MRPARFQQFALASYQAAGLHAEPWAEGTSRPFGVKIRLPGGAEVWHAVTTQPRDGDRPDEPEEPVEKDAPQPVDVPELPAGRVPVVVVERYLAALLTNAGSAEIARVYGYTDREQRGSVAGFGVEFWSGAKAFAPFVHALRPGQAAPGQGFDLPREV</sequence>
<dbReference type="Proteomes" id="UP000219072">
    <property type="component" value="Unassembled WGS sequence"/>
</dbReference>
<reference evidence="2 3" key="1">
    <citation type="submission" date="2017-09" db="EMBL/GenBank/DDBJ databases">
        <authorList>
            <person name="Ehlers B."/>
            <person name="Leendertz F.H."/>
        </authorList>
    </citation>
    <scope>NUCLEOTIDE SEQUENCE [LARGE SCALE GENOMIC DNA]</scope>
    <source>
        <strain evidence="2 3">CGMCC 4.7095</strain>
    </source>
</reference>
<dbReference type="EMBL" id="OCNE01000001">
    <property type="protein sequence ID" value="SOD58184.1"/>
    <property type="molecule type" value="Genomic_DNA"/>
</dbReference>
<protein>
    <submittedName>
        <fullName evidence="2">Uncharacterized protein</fullName>
    </submittedName>
</protein>